<dbReference type="PANTHER" id="PTHR43612">
    <property type="entry name" value="TRIFUNCTIONAL ENZYME SUBUNIT ALPHA"/>
    <property type="match status" value="1"/>
</dbReference>
<dbReference type="InterPro" id="IPR006108">
    <property type="entry name" value="3HC_DH_C"/>
</dbReference>
<dbReference type="Gene3D" id="1.10.1040.50">
    <property type="match status" value="1"/>
</dbReference>
<dbReference type="Pfam" id="PF00725">
    <property type="entry name" value="3HCDH"/>
    <property type="match status" value="1"/>
</dbReference>
<sequence length="721" mass="77314">MSYIRLEQDSDGIIELVFDQPGVSVNTMGYDYIEAMQSAVAELAQRVADGGVRGVYLRSGKKSFFGGGDLKSLLQVPNEFSPEEADQQFAKIDEAKQPLRRLETLGVPVAVGINGSALGGGFEICLACHHRVAIDSKKLEVGLPEAQLGLLPGAGGICRTVRLFGLEKAIPWLSSGAKFKARAALEKGWVDQLAADEVEMHAKAKAWIMANPEARQPWDEKGFAIPGGSPADKQKSQALEGLIYFGPVGVMNNTNNNFPAPKAIFACAHDVAKVDFDTAQNIETRYFLNLMTSQTAKNMIRTFFFQLGDINNGASRPKLPRSELSKIGIIGAGQMGAGIAFAVAKTGLQVVLKDINQANADKGKGYAAAVCEKNRRIDAAGAERILGLIHPTAEAADLAGCDIVIEAVFEDRKIKAAVTAEVESAVGPQCIVASNTSALPITELAHASKRPQNFIGMHFFSPAEKMPLVEIISGEQTSDAALATAFDLAQRLGKTPIVVNDAPGFFTTRVIGTTISEGAAMVLEGINPVLIENAAKFNGSPVGPLAAIDEISQATAYKNGQQMQADAEAQGKTLPESAAAILVGRMVEEFDRQGKAFGGGYYDYPEKGTKRIWPGMKTHFAPEGYTEIPFEDIKDRLLFCQSIEAVRAMEEGVVERAADGNVGSIFGIGFPPNTGGVFQFINAYGVRAFAQRAQQLAERYGAQFTPPQLLWDMAERDAQFV</sequence>
<dbReference type="InterPro" id="IPR008927">
    <property type="entry name" value="6-PGluconate_DH-like_C_sf"/>
</dbReference>
<dbReference type="InterPro" id="IPR050136">
    <property type="entry name" value="FA_oxidation_alpha_subunit"/>
</dbReference>
<evidence type="ECO:0000313" key="14">
    <source>
        <dbReference type="Proteomes" id="UP001499988"/>
    </source>
</evidence>
<name>A0ABP9EGV4_9GAMM</name>
<reference evidence="14" key="1">
    <citation type="journal article" date="2019" name="Int. J. Syst. Evol. Microbiol.">
        <title>The Global Catalogue of Microorganisms (GCM) 10K type strain sequencing project: providing services to taxonomists for standard genome sequencing and annotation.</title>
        <authorList>
            <consortium name="The Broad Institute Genomics Platform"/>
            <consortium name="The Broad Institute Genome Sequencing Center for Infectious Disease"/>
            <person name="Wu L."/>
            <person name="Ma J."/>
        </authorList>
    </citation>
    <scope>NUCLEOTIDE SEQUENCE [LARGE SCALE GENOMIC DNA]</scope>
    <source>
        <strain evidence="14">JCM 18401</strain>
    </source>
</reference>
<dbReference type="RefSeq" id="WP_345333526.1">
    <property type="nucleotide sequence ID" value="NZ_BAABJZ010000008.1"/>
</dbReference>
<evidence type="ECO:0000256" key="5">
    <source>
        <dbReference type="ARBA" id="ARBA00023002"/>
    </source>
</evidence>
<evidence type="ECO:0000256" key="2">
    <source>
        <dbReference type="ARBA" id="ARBA00007005"/>
    </source>
</evidence>
<evidence type="ECO:0000256" key="8">
    <source>
        <dbReference type="ARBA" id="ARBA00023239"/>
    </source>
</evidence>
<comment type="catalytic activity">
    <reaction evidence="10">
        <text>a (3S)-3-hydroxyacyl-CoA + NAD(+) = a 3-oxoacyl-CoA + NADH + H(+)</text>
        <dbReference type="Rhea" id="RHEA:22432"/>
        <dbReference type="ChEBI" id="CHEBI:15378"/>
        <dbReference type="ChEBI" id="CHEBI:57318"/>
        <dbReference type="ChEBI" id="CHEBI:57540"/>
        <dbReference type="ChEBI" id="CHEBI:57945"/>
        <dbReference type="ChEBI" id="CHEBI:90726"/>
        <dbReference type="EC" id="1.1.1.35"/>
    </reaction>
</comment>
<dbReference type="SUPFAM" id="SSF48179">
    <property type="entry name" value="6-phosphogluconate dehydrogenase C-terminal domain-like"/>
    <property type="match status" value="2"/>
</dbReference>
<dbReference type="Pfam" id="PF02737">
    <property type="entry name" value="3HCDH_N"/>
    <property type="match status" value="1"/>
</dbReference>
<dbReference type="Proteomes" id="UP001499988">
    <property type="component" value="Unassembled WGS sequence"/>
</dbReference>
<evidence type="ECO:0000256" key="9">
    <source>
        <dbReference type="ARBA" id="ARBA00023268"/>
    </source>
</evidence>
<evidence type="ECO:0000256" key="10">
    <source>
        <dbReference type="ARBA" id="ARBA00049556"/>
    </source>
</evidence>
<gene>
    <name evidence="13" type="ORF">GCM10023333_07340</name>
</gene>
<accession>A0ABP9EGV4</accession>
<keyword evidence="8" id="KW-0456">Lyase</keyword>
<feature type="domain" description="3-hydroxyacyl-CoA dehydrogenase NAD binding" evidence="12">
    <location>
        <begin position="326"/>
        <end position="501"/>
    </location>
</feature>
<dbReference type="Pfam" id="PF00378">
    <property type="entry name" value="ECH_1"/>
    <property type="match status" value="1"/>
</dbReference>
<organism evidence="13 14">
    <name type="scientific">Ferrimonas pelagia</name>
    <dbReference type="NCBI Taxonomy" id="1177826"/>
    <lineage>
        <taxon>Bacteria</taxon>
        <taxon>Pseudomonadati</taxon>
        <taxon>Pseudomonadota</taxon>
        <taxon>Gammaproteobacteria</taxon>
        <taxon>Alteromonadales</taxon>
        <taxon>Ferrimonadaceae</taxon>
        <taxon>Ferrimonas</taxon>
    </lineage>
</organism>
<proteinExistence type="inferred from homology"/>
<dbReference type="CDD" id="cd06558">
    <property type="entry name" value="crotonase-like"/>
    <property type="match status" value="1"/>
</dbReference>
<evidence type="ECO:0000256" key="7">
    <source>
        <dbReference type="ARBA" id="ARBA00023098"/>
    </source>
</evidence>
<dbReference type="Gene3D" id="3.90.226.10">
    <property type="entry name" value="2-enoyl-CoA Hydratase, Chain A, domain 1"/>
    <property type="match status" value="1"/>
</dbReference>
<dbReference type="InterPro" id="IPR006176">
    <property type="entry name" value="3-OHacyl-CoA_DH_NAD-bd"/>
</dbReference>
<comment type="pathway">
    <text evidence="1">Lipid metabolism; fatty acid beta-oxidation.</text>
</comment>
<keyword evidence="14" id="KW-1185">Reference proteome</keyword>
<keyword evidence="4" id="KW-0442">Lipid degradation</keyword>
<dbReference type="InterPro" id="IPR001753">
    <property type="entry name" value="Enoyl-CoA_hydra/iso"/>
</dbReference>
<keyword evidence="7" id="KW-0443">Lipid metabolism</keyword>
<dbReference type="InterPro" id="IPR029045">
    <property type="entry name" value="ClpP/crotonase-like_dom_sf"/>
</dbReference>
<comment type="caution">
    <text evidence="13">The sequence shown here is derived from an EMBL/GenBank/DDBJ whole genome shotgun (WGS) entry which is preliminary data.</text>
</comment>
<evidence type="ECO:0000256" key="6">
    <source>
        <dbReference type="ARBA" id="ARBA00023027"/>
    </source>
</evidence>
<dbReference type="EMBL" id="BAABJZ010000008">
    <property type="protein sequence ID" value="GAA4876591.1"/>
    <property type="molecule type" value="Genomic_DNA"/>
</dbReference>
<dbReference type="Gene3D" id="3.40.50.720">
    <property type="entry name" value="NAD(P)-binding Rossmann-like Domain"/>
    <property type="match status" value="1"/>
</dbReference>
<keyword evidence="6" id="KW-0520">NAD</keyword>
<evidence type="ECO:0000256" key="3">
    <source>
        <dbReference type="ARBA" id="ARBA00022832"/>
    </source>
</evidence>
<evidence type="ECO:0000256" key="4">
    <source>
        <dbReference type="ARBA" id="ARBA00022963"/>
    </source>
</evidence>
<dbReference type="PANTHER" id="PTHR43612:SF3">
    <property type="entry name" value="TRIFUNCTIONAL ENZYME SUBUNIT ALPHA, MITOCHONDRIAL"/>
    <property type="match status" value="1"/>
</dbReference>
<keyword evidence="9" id="KW-0511">Multifunctional enzyme</keyword>
<protein>
    <submittedName>
        <fullName evidence="13">3-hydroxyacyl-CoA dehydrogenase NAD-binding domain-containing protein</fullName>
    </submittedName>
</protein>
<dbReference type="SUPFAM" id="SSF51735">
    <property type="entry name" value="NAD(P)-binding Rossmann-fold domains"/>
    <property type="match status" value="1"/>
</dbReference>
<comment type="similarity">
    <text evidence="2">In the central section; belongs to the 3-hydroxyacyl-CoA dehydrogenase family.</text>
</comment>
<dbReference type="InterPro" id="IPR036291">
    <property type="entry name" value="NAD(P)-bd_dom_sf"/>
</dbReference>
<evidence type="ECO:0000259" key="12">
    <source>
        <dbReference type="Pfam" id="PF02737"/>
    </source>
</evidence>
<keyword evidence="5" id="KW-0560">Oxidoreductase</keyword>
<evidence type="ECO:0000313" key="13">
    <source>
        <dbReference type="EMBL" id="GAA4876591.1"/>
    </source>
</evidence>
<keyword evidence="3" id="KW-0276">Fatty acid metabolism</keyword>
<dbReference type="SUPFAM" id="SSF52096">
    <property type="entry name" value="ClpP/crotonase"/>
    <property type="match status" value="1"/>
</dbReference>
<feature type="domain" description="3-hydroxyacyl-CoA dehydrogenase C-terminal" evidence="11">
    <location>
        <begin position="504"/>
        <end position="604"/>
    </location>
</feature>
<evidence type="ECO:0000259" key="11">
    <source>
        <dbReference type="Pfam" id="PF00725"/>
    </source>
</evidence>
<evidence type="ECO:0000256" key="1">
    <source>
        <dbReference type="ARBA" id="ARBA00005005"/>
    </source>
</evidence>